<proteinExistence type="predicted"/>
<reference evidence="2 3" key="1">
    <citation type="submission" date="2021-03" db="EMBL/GenBank/DDBJ databases">
        <title>Five novel Rahnella species.</title>
        <authorList>
            <person name="Brady C."/>
            <person name="Asselin J."/>
            <person name="Beer S."/>
            <person name="Bruberg M.B."/>
            <person name="Crampton B."/>
            <person name="Venter S."/>
            <person name="Arnold D."/>
            <person name="Denman S."/>
        </authorList>
    </citation>
    <scope>NUCLEOTIDE SEQUENCE [LARGE SCALE GENOMIC DNA]</scope>
    <source>
        <strain evidence="2 3">H11b</strain>
    </source>
</reference>
<dbReference type="InterPro" id="IPR029068">
    <property type="entry name" value="Glyas_Bleomycin-R_OHBP_Dase"/>
</dbReference>
<dbReference type="InterPro" id="IPR004360">
    <property type="entry name" value="Glyas_Fos-R_dOase_dom"/>
</dbReference>
<sequence length="131" mass="14506">MISHICIGVYDFERAFTFYSAVMAALGHTLKFCDREKPWAAWMAPDSPRPLFVIGQPHDGEPASAGNGQMLALLADRRATVDQIYQFAMANGATDEGAPGLRPHYHPDYYGAYFRDADGNKLCICCHHPEA</sequence>
<dbReference type="EMBL" id="JAFMOW010000064">
    <property type="protein sequence ID" value="MBU9856553.1"/>
    <property type="molecule type" value="Genomic_DNA"/>
</dbReference>
<evidence type="ECO:0000313" key="3">
    <source>
        <dbReference type="Proteomes" id="UP000734343"/>
    </source>
</evidence>
<evidence type="ECO:0000259" key="1">
    <source>
        <dbReference type="PROSITE" id="PS51819"/>
    </source>
</evidence>
<dbReference type="PANTHER" id="PTHR35006:SF1">
    <property type="entry name" value="BLL2941 PROTEIN"/>
    <property type="match status" value="1"/>
</dbReference>
<protein>
    <submittedName>
        <fullName evidence="2">VOC family protein</fullName>
    </submittedName>
</protein>
<accession>A0ABS6LY71</accession>
<dbReference type="Pfam" id="PF00903">
    <property type="entry name" value="Glyoxalase"/>
    <property type="match status" value="1"/>
</dbReference>
<dbReference type="Proteomes" id="UP000734343">
    <property type="component" value="Unassembled WGS sequence"/>
</dbReference>
<comment type="caution">
    <text evidence="2">The sequence shown here is derived from an EMBL/GenBank/DDBJ whole genome shotgun (WGS) entry which is preliminary data.</text>
</comment>
<feature type="domain" description="VOC" evidence="1">
    <location>
        <begin position="1"/>
        <end position="127"/>
    </location>
</feature>
<dbReference type="PANTHER" id="PTHR35006">
    <property type="entry name" value="GLYOXALASE FAMILY PROTEIN (AFU_ORTHOLOGUE AFUA_5G14830)"/>
    <property type="match status" value="1"/>
</dbReference>
<dbReference type="GeneID" id="302711682"/>
<organism evidence="2 3">
    <name type="scientific">Rahnella bonaserana</name>
    <dbReference type="NCBI Taxonomy" id="2816248"/>
    <lineage>
        <taxon>Bacteria</taxon>
        <taxon>Pseudomonadati</taxon>
        <taxon>Pseudomonadota</taxon>
        <taxon>Gammaproteobacteria</taxon>
        <taxon>Enterobacterales</taxon>
        <taxon>Yersiniaceae</taxon>
        <taxon>Rahnella</taxon>
    </lineage>
</organism>
<dbReference type="PROSITE" id="PS51819">
    <property type="entry name" value="VOC"/>
    <property type="match status" value="1"/>
</dbReference>
<keyword evidence="3" id="KW-1185">Reference proteome</keyword>
<dbReference type="SUPFAM" id="SSF54593">
    <property type="entry name" value="Glyoxalase/Bleomycin resistance protein/Dihydroxybiphenyl dioxygenase"/>
    <property type="match status" value="1"/>
</dbReference>
<dbReference type="Gene3D" id="3.10.180.10">
    <property type="entry name" value="2,3-Dihydroxybiphenyl 1,2-Dioxygenase, domain 1"/>
    <property type="match status" value="1"/>
</dbReference>
<dbReference type="InterPro" id="IPR037523">
    <property type="entry name" value="VOC_core"/>
</dbReference>
<dbReference type="CDD" id="cd07262">
    <property type="entry name" value="VOC_like"/>
    <property type="match status" value="1"/>
</dbReference>
<gene>
    <name evidence="2" type="ORF">J1778_14835</name>
</gene>
<name>A0ABS6LY71_9GAMM</name>
<dbReference type="RefSeq" id="WP_120162320.1">
    <property type="nucleotide sequence ID" value="NZ_JAFMOW010000064.1"/>
</dbReference>
<evidence type="ECO:0000313" key="2">
    <source>
        <dbReference type="EMBL" id="MBU9856553.1"/>
    </source>
</evidence>